<reference evidence="2 3" key="1">
    <citation type="submission" date="2014-03" db="EMBL/GenBank/DDBJ databases">
        <title>The draft genome sequence of Thioclava dalianensis DLFJ1-1.</title>
        <authorList>
            <person name="Lai Q."/>
            <person name="Shao Z."/>
        </authorList>
    </citation>
    <scope>NUCLEOTIDE SEQUENCE [LARGE SCALE GENOMIC DNA]</scope>
    <source>
        <strain evidence="2 3">DLFJ1-1</strain>
    </source>
</reference>
<dbReference type="STRING" id="1185766.SAMN05216224_101179"/>
<dbReference type="Proteomes" id="UP000027725">
    <property type="component" value="Unassembled WGS sequence"/>
</dbReference>
<proteinExistence type="predicted"/>
<evidence type="ECO:0000313" key="2">
    <source>
        <dbReference type="EMBL" id="KEP71273.1"/>
    </source>
</evidence>
<dbReference type="AlphaFoldDB" id="A0A074TQQ1"/>
<feature type="region of interest" description="Disordered" evidence="1">
    <location>
        <begin position="133"/>
        <end position="173"/>
    </location>
</feature>
<accession>A0A074TQQ1</accession>
<dbReference type="EMBL" id="JHEH01000002">
    <property type="protein sequence ID" value="KEP71273.1"/>
    <property type="molecule type" value="Genomic_DNA"/>
</dbReference>
<evidence type="ECO:0000313" key="3">
    <source>
        <dbReference type="Proteomes" id="UP000027725"/>
    </source>
</evidence>
<name>A0A074TQQ1_9RHOB</name>
<gene>
    <name evidence="2" type="ORF">DL1_06665</name>
</gene>
<dbReference type="Pfam" id="PF19670">
    <property type="entry name" value="DUF6173"/>
    <property type="match status" value="1"/>
</dbReference>
<dbReference type="InterPro" id="IPR046171">
    <property type="entry name" value="DUF6173"/>
</dbReference>
<comment type="caution">
    <text evidence="2">The sequence shown here is derived from an EMBL/GenBank/DDBJ whole genome shotgun (WGS) entry which is preliminary data.</text>
</comment>
<organism evidence="2 3">
    <name type="scientific">Thioclava dalianensis</name>
    <dbReference type="NCBI Taxonomy" id="1185766"/>
    <lineage>
        <taxon>Bacteria</taxon>
        <taxon>Pseudomonadati</taxon>
        <taxon>Pseudomonadota</taxon>
        <taxon>Alphaproteobacteria</taxon>
        <taxon>Rhodobacterales</taxon>
        <taxon>Paracoccaceae</taxon>
        <taxon>Thioclava</taxon>
    </lineage>
</organism>
<dbReference type="eggNOG" id="ENOG502ZQ15">
    <property type="taxonomic scope" value="Bacteria"/>
</dbReference>
<evidence type="ECO:0000256" key="1">
    <source>
        <dbReference type="SAM" id="MobiDB-lite"/>
    </source>
</evidence>
<sequence length="173" mass="18932">MTEIETTAEALENAAMTRARAVHTDATAPRTCEFEPLPEELARTRSEDKSPAQWAYERLLLYVQNFEQQLREDEEVALGLTGGEAGVLKIEGIGYFAPDILTFYGTNTGGARTQLIQHVGKLDVMLVAQPKAQETEPARRIGFHLARALEESASEPAPADPQPADPASTKPQE</sequence>
<dbReference type="RefSeq" id="WP_038061743.1">
    <property type="nucleotide sequence ID" value="NZ_FOVB01000001.1"/>
</dbReference>
<protein>
    <submittedName>
        <fullName evidence="2">Uncharacterized protein</fullName>
    </submittedName>
</protein>
<keyword evidence="3" id="KW-1185">Reference proteome</keyword>